<dbReference type="InterPro" id="IPR043128">
    <property type="entry name" value="Rev_trsase/Diguanyl_cyclase"/>
</dbReference>
<evidence type="ECO:0000256" key="3">
    <source>
        <dbReference type="ARBA" id="ARBA00022679"/>
    </source>
</evidence>
<dbReference type="InterPro" id="IPR001969">
    <property type="entry name" value="Aspartic_peptidase_AS"/>
</dbReference>
<dbReference type="GO" id="GO:0004519">
    <property type="term" value="F:endonuclease activity"/>
    <property type="evidence" value="ECO:0007669"/>
    <property type="project" value="UniProtKB-KW"/>
</dbReference>
<evidence type="ECO:0000256" key="7">
    <source>
        <dbReference type="ARBA" id="ARBA00022759"/>
    </source>
</evidence>
<evidence type="ECO:0000256" key="8">
    <source>
        <dbReference type="ARBA" id="ARBA00022801"/>
    </source>
</evidence>
<dbReference type="InterPro" id="IPR021109">
    <property type="entry name" value="Peptidase_aspartic_dom_sf"/>
</dbReference>
<evidence type="ECO:0000256" key="1">
    <source>
        <dbReference type="ARBA" id="ARBA00012493"/>
    </source>
</evidence>
<evidence type="ECO:0000256" key="9">
    <source>
        <dbReference type="ARBA" id="ARBA00022918"/>
    </source>
</evidence>
<evidence type="ECO:0000256" key="5">
    <source>
        <dbReference type="ARBA" id="ARBA00022722"/>
    </source>
</evidence>
<dbReference type="Proteomes" id="UP000249464">
    <property type="component" value="Unassembled WGS sequence"/>
</dbReference>
<sequence length="1600" mass="179154">MRLGSARVFVFPRGCLLLVAFSSLALHCGPDFSVSCALTYRKALLPCSHQLIAMVSSRHTPLPKTFAEAMASSEAKHWMAASEKELGSFKLHKVFKLTRLPTGARTLGYRWVFTRKEDAEGNIISYKARLVIQGFAQRLGIDYNETFAPVSSITTILFLIAISAALGLVLEQFDYDSAFLNGIMEEDVYMKVPEGWTGGSRPGHALKLLKSMYGTKQAPRQWNAALHKLMTDRGYTPSNVDACLYFKYHGKSFAIITLYVDDGLAASNDQAFLDSEISAFDAVYKLKRLGPVKTFLGLEFVRTKDFIFVHQSKYIRGLLEHYTFKNKSKKPVATPMEDRVISSSTAPFSDILVYQSAVGALQYAAQRVRPDIATSARAPGPYEKGARAWTLLVSPQRLTRVSRRTLPCAPATPLRNERTTTTMARAKKATAQPPPALQPDKPGSSDDEEETVTMPKGLKLNAPKLASDTTLTLASVRAYLNDMDNLFTQYKVTGMRFKVMFITHHIEQEWLKDWCGSATEDRTWDEFKVAFLRKALPLDFADTSFIKVLLFNMDPQLSVILRQDDLLLKTGMHTDNLDYVVASKTALPKPKTISYKAFERLARSKWNMITALRGVAAPRTHNSTMATRNSLYRPPATTSTGGRRLPAKLTDAMKDYLSLKEGCFSCRRIHTDHRSKDCTAEWQKAPDVPEGWTEFEKRKASAAKNDTLHQMAEQSEDDLSTDEENEYAPQFISTIPITLHNGKGSQTLHALADSGASSSFIADKVVEKLGLAVHHLPVPTMVKTEIKGQKRAFHVTSYVKIPIALENGTWEAGDTILKVAKLQEPLEVVLGFNFLAKHKFNIDFARHEILVPHPSMPNVMIDLLAPVFGPQPQRAVPRSPKRSDKARINWGAVIAYIDGVQQKESELAELRAREARLRVEFADRFPGDIPPVLMYESPVQHRIELKPGAKKPNLKGYRAPHRYRAPWKRLIDQHVTAGRLRKSSSEFASPAFVIPKKGMDKDPSIQPQMVCDYRVLNEGTVCNRTPLPLPDEILSICSKARFWGKIDMTNSFFQTKMAEEDIPKTAVITPWGLFEWTVMPMGLCNAPATHQRRVKEALGDLIGNVCFVYLDDITIFADTLEEHERRVRLVLDALRRADLYVSPKKTELFAAECFFLGHQITREGIKVDPDKVQRIQQWPRPTTVRQLRGFLGLVQYLRKFIDKLADLTAVLVPLTRKGAHVDDGWTGEHNTAFEAIKALVGSLPSLHPIDHSEQGDPLWLMTDASNRGIGAALSQGKAWQTAMPVGYWSRQYNPAEGNYAAHEMELLAIVEALHHWCADLLGVRFKILTDHHSLAGFMKQPSLSRRQARWTKRLADYDFEIVYVRGPENTVADALSCYSFPEDCATRGASDDVNMLAEATLDPAFLKALKDGYLNNTHCQQAIKNIDSTPGYSYKDGIARFEGRILLPKTGDFRENAIHDAHNATGHFGLHKTYERLRRDFIWSGMKESCKEYVESCSVCQTMKMHGTGFAGRIHNLNVPDRPMREVGLDFVGPLIPSNGNDALLTVTDHLSGYVRIIPCVRRGSTSASRPPQATLRAAPWAPLDLSLLSSLSSPVNYTV</sequence>
<dbReference type="InterPro" id="IPR000477">
    <property type="entry name" value="RT_dom"/>
</dbReference>
<evidence type="ECO:0000313" key="17">
    <source>
        <dbReference type="Proteomes" id="UP000249464"/>
    </source>
</evidence>
<dbReference type="Gene3D" id="3.10.10.10">
    <property type="entry name" value="HIV Type 1 Reverse Transcriptase, subunit A, domain 1"/>
    <property type="match status" value="1"/>
</dbReference>
<keyword evidence="6" id="KW-0064">Aspartyl protease</keyword>
<dbReference type="Pfam" id="PF17921">
    <property type="entry name" value="Integrase_H2C2"/>
    <property type="match status" value="1"/>
</dbReference>
<keyword evidence="11" id="KW-0732">Signal</keyword>
<dbReference type="GO" id="GO:0006508">
    <property type="term" value="P:proteolysis"/>
    <property type="evidence" value="ECO:0007669"/>
    <property type="project" value="UniProtKB-KW"/>
</dbReference>
<evidence type="ECO:0000256" key="11">
    <source>
        <dbReference type="SAM" id="SignalP"/>
    </source>
</evidence>
<keyword evidence="4" id="KW-0548">Nucleotidyltransferase</keyword>
<dbReference type="CDD" id="cd00303">
    <property type="entry name" value="retropepsin_like"/>
    <property type="match status" value="1"/>
</dbReference>
<feature type="domain" description="Reverse transcriptase" evidence="12">
    <location>
        <begin position="994"/>
        <end position="1160"/>
    </location>
</feature>
<dbReference type="EMBL" id="FQNC01000011">
    <property type="protein sequence ID" value="SGY12017.1"/>
    <property type="molecule type" value="Genomic_DNA"/>
</dbReference>
<keyword evidence="17" id="KW-1185">Reference proteome</keyword>
<dbReference type="Pfam" id="PF00078">
    <property type="entry name" value="RVT_1"/>
    <property type="match status" value="1"/>
</dbReference>
<dbReference type="Gene3D" id="3.30.70.270">
    <property type="match status" value="2"/>
</dbReference>
<name>A0A2X0LTB1_9BASI</name>
<protein>
    <recommendedName>
        <fullName evidence="1">RNA-directed DNA polymerase</fullName>
        <ecNumber evidence="1">2.7.7.49</ecNumber>
    </recommendedName>
</protein>
<dbReference type="Pfam" id="PF17917">
    <property type="entry name" value="RT_RNaseH"/>
    <property type="match status" value="1"/>
</dbReference>
<keyword evidence="9" id="KW-0695">RNA-directed DNA polymerase</keyword>
<dbReference type="Gene3D" id="2.40.70.10">
    <property type="entry name" value="Acid Proteases"/>
    <property type="match status" value="1"/>
</dbReference>
<dbReference type="InterPro" id="IPR041373">
    <property type="entry name" value="RT_RNaseH"/>
</dbReference>
<dbReference type="FunFam" id="3.10.10.10:FF:000007">
    <property type="entry name" value="Retrovirus-related Pol polyprotein from transposon 17.6-like Protein"/>
    <property type="match status" value="1"/>
</dbReference>
<evidence type="ECO:0000256" key="4">
    <source>
        <dbReference type="ARBA" id="ARBA00022695"/>
    </source>
</evidence>
<dbReference type="Gene3D" id="1.10.340.70">
    <property type="match status" value="1"/>
</dbReference>
<dbReference type="SUPFAM" id="SSF56672">
    <property type="entry name" value="DNA/RNA polymerases"/>
    <property type="match status" value="2"/>
</dbReference>
<feature type="region of interest" description="Disordered" evidence="10">
    <location>
        <begin position="425"/>
        <end position="452"/>
    </location>
</feature>
<dbReference type="InterPro" id="IPR013103">
    <property type="entry name" value="RVT_2"/>
</dbReference>
<dbReference type="InterPro" id="IPR041588">
    <property type="entry name" value="Integrase_H2C2"/>
</dbReference>
<evidence type="ECO:0000256" key="2">
    <source>
        <dbReference type="ARBA" id="ARBA00022670"/>
    </source>
</evidence>
<proteinExistence type="predicted"/>
<feature type="chain" id="PRO_5016095296" description="RNA-directed DNA polymerase" evidence="11">
    <location>
        <begin position="26"/>
        <end position="1600"/>
    </location>
</feature>
<dbReference type="PANTHER" id="PTHR37984:SF5">
    <property type="entry name" value="PROTEIN NYNRIN-LIKE"/>
    <property type="match status" value="1"/>
</dbReference>
<dbReference type="Pfam" id="PF07727">
    <property type="entry name" value="RVT_2"/>
    <property type="match status" value="1"/>
</dbReference>
<dbReference type="InterPro" id="IPR050951">
    <property type="entry name" value="Retrovirus_Pol_polyprotein"/>
</dbReference>
<evidence type="ECO:0000259" key="13">
    <source>
        <dbReference type="Pfam" id="PF07727"/>
    </source>
</evidence>
<keyword evidence="3" id="KW-0808">Transferase</keyword>
<accession>A0A2X0LTB1</accession>
<reference evidence="16 17" key="1">
    <citation type="submission" date="2016-11" db="EMBL/GenBank/DDBJ databases">
        <authorList>
            <person name="Jaros S."/>
            <person name="Januszkiewicz K."/>
            <person name="Wedrychowicz H."/>
        </authorList>
    </citation>
    <scope>NUCLEOTIDE SEQUENCE [LARGE SCALE GENOMIC DNA]</scope>
</reference>
<feature type="domain" description="Integrase zinc-binding" evidence="15">
    <location>
        <begin position="1453"/>
        <end position="1505"/>
    </location>
</feature>
<evidence type="ECO:0000259" key="15">
    <source>
        <dbReference type="Pfam" id="PF17921"/>
    </source>
</evidence>
<dbReference type="PANTHER" id="PTHR37984">
    <property type="entry name" value="PROTEIN CBG26694"/>
    <property type="match status" value="1"/>
</dbReference>
<dbReference type="InterPro" id="IPR036397">
    <property type="entry name" value="RNaseH_sf"/>
</dbReference>
<dbReference type="GO" id="GO:0003964">
    <property type="term" value="F:RNA-directed DNA polymerase activity"/>
    <property type="evidence" value="ECO:0007669"/>
    <property type="project" value="UniProtKB-KW"/>
</dbReference>
<evidence type="ECO:0000313" key="16">
    <source>
        <dbReference type="EMBL" id="SGY12017.1"/>
    </source>
</evidence>
<keyword evidence="2" id="KW-0645">Protease</keyword>
<dbReference type="CDD" id="cd01647">
    <property type="entry name" value="RT_LTR"/>
    <property type="match status" value="1"/>
</dbReference>
<evidence type="ECO:0000259" key="12">
    <source>
        <dbReference type="Pfam" id="PF00078"/>
    </source>
</evidence>
<gene>
    <name evidence="16" type="primary">BQ5605_C011g06360</name>
    <name evidence="16" type="ORF">BQ5605_C011G06360</name>
</gene>
<organism evidence="16 17">
    <name type="scientific">Microbotryum silenes-dioicae</name>
    <dbReference type="NCBI Taxonomy" id="796604"/>
    <lineage>
        <taxon>Eukaryota</taxon>
        <taxon>Fungi</taxon>
        <taxon>Dikarya</taxon>
        <taxon>Basidiomycota</taxon>
        <taxon>Pucciniomycotina</taxon>
        <taxon>Microbotryomycetes</taxon>
        <taxon>Microbotryales</taxon>
        <taxon>Microbotryaceae</taxon>
        <taxon>Microbotryum</taxon>
    </lineage>
</organism>
<evidence type="ECO:0000259" key="14">
    <source>
        <dbReference type="Pfam" id="PF17917"/>
    </source>
</evidence>
<dbReference type="PROSITE" id="PS00141">
    <property type="entry name" value="ASP_PROTEASE"/>
    <property type="match status" value="1"/>
</dbReference>
<keyword evidence="8" id="KW-0378">Hydrolase</keyword>
<keyword evidence="5" id="KW-0540">Nuclease</keyword>
<dbReference type="Pfam" id="PF08284">
    <property type="entry name" value="RVP_2"/>
    <property type="match status" value="1"/>
</dbReference>
<feature type="domain" description="Reverse transcriptase Ty1/copia-type" evidence="13">
    <location>
        <begin position="93"/>
        <end position="337"/>
    </location>
</feature>
<dbReference type="Gene3D" id="3.30.420.10">
    <property type="entry name" value="Ribonuclease H-like superfamily/Ribonuclease H"/>
    <property type="match status" value="1"/>
</dbReference>
<dbReference type="CDD" id="cd09274">
    <property type="entry name" value="RNase_HI_RT_Ty3"/>
    <property type="match status" value="1"/>
</dbReference>
<keyword evidence="7" id="KW-0255">Endonuclease</keyword>
<evidence type="ECO:0000256" key="6">
    <source>
        <dbReference type="ARBA" id="ARBA00022750"/>
    </source>
</evidence>
<evidence type="ECO:0000256" key="10">
    <source>
        <dbReference type="SAM" id="MobiDB-lite"/>
    </source>
</evidence>
<dbReference type="GO" id="GO:0004190">
    <property type="term" value="F:aspartic-type endopeptidase activity"/>
    <property type="evidence" value="ECO:0007669"/>
    <property type="project" value="UniProtKB-KW"/>
</dbReference>
<dbReference type="EC" id="2.7.7.49" evidence="1"/>
<feature type="domain" description="Reverse transcriptase RNase H-like" evidence="14">
    <location>
        <begin position="1256"/>
        <end position="1357"/>
    </location>
</feature>
<dbReference type="GO" id="GO:0003676">
    <property type="term" value="F:nucleic acid binding"/>
    <property type="evidence" value="ECO:0007669"/>
    <property type="project" value="InterPro"/>
</dbReference>
<dbReference type="InterPro" id="IPR043502">
    <property type="entry name" value="DNA/RNA_pol_sf"/>
</dbReference>
<feature type="region of interest" description="Disordered" evidence="10">
    <location>
        <begin position="699"/>
        <end position="719"/>
    </location>
</feature>
<feature type="signal peptide" evidence="11">
    <location>
        <begin position="1"/>
        <end position="25"/>
    </location>
</feature>